<name>A0AC35U723_9BILA</name>
<dbReference type="WBParaSite" id="RSKR_0000804066.1">
    <property type="protein sequence ID" value="RSKR_0000804066.1"/>
    <property type="gene ID" value="RSKR_0000804066"/>
</dbReference>
<dbReference type="Proteomes" id="UP000095286">
    <property type="component" value="Unplaced"/>
</dbReference>
<sequence>MKRKKPSTDLGEDKIPSLDIHSSDASRSKFFFWMSKRPRTNSPPSSANSTFTVHSPDSSKSVYFEDSISWPFIDDDDNNYEPMMS</sequence>
<reference evidence="2" key="1">
    <citation type="submission" date="2016-11" db="UniProtKB">
        <authorList>
            <consortium name="WormBaseParasite"/>
        </authorList>
    </citation>
    <scope>IDENTIFICATION</scope>
    <source>
        <strain evidence="2">KR3021</strain>
    </source>
</reference>
<proteinExistence type="predicted"/>
<accession>A0AC35U723</accession>
<organism evidence="1 2">
    <name type="scientific">Rhabditophanes sp. KR3021</name>
    <dbReference type="NCBI Taxonomy" id="114890"/>
    <lineage>
        <taxon>Eukaryota</taxon>
        <taxon>Metazoa</taxon>
        <taxon>Ecdysozoa</taxon>
        <taxon>Nematoda</taxon>
        <taxon>Chromadorea</taxon>
        <taxon>Rhabditida</taxon>
        <taxon>Tylenchina</taxon>
        <taxon>Panagrolaimomorpha</taxon>
        <taxon>Strongyloidoidea</taxon>
        <taxon>Alloionematidae</taxon>
        <taxon>Rhabditophanes</taxon>
    </lineage>
</organism>
<evidence type="ECO:0000313" key="2">
    <source>
        <dbReference type="WBParaSite" id="RSKR_0000804066.1"/>
    </source>
</evidence>
<protein>
    <submittedName>
        <fullName evidence="2">Ovule protein</fullName>
    </submittedName>
</protein>
<evidence type="ECO:0000313" key="1">
    <source>
        <dbReference type="Proteomes" id="UP000095286"/>
    </source>
</evidence>